<dbReference type="AlphaFoldDB" id="A0A2S7MYU4"/>
<keyword evidence="3 6" id="KW-0812">Transmembrane</keyword>
<evidence type="ECO:0000256" key="4">
    <source>
        <dbReference type="ARBA" id="ARBA00022989"/>
    </source>
</evidence>
<evidence type="ECO:0000256" key="3">
    <source>
        <dbReference type="ARBA" id="ARBA00022692"/>
    </source>
</evidence>
<evidence type="ECO:0000313" key="8">
    <source>
        <dbReference type="Proteomes" id="UP000239663"/>
    </source>
</evidence>
<dbReference type="InterPro" id="IPR019108">
    <property type="entry name" value="Caa3_assmbl_CtaG-rel"/>
</dbReference>
<feature type="transmembrane region" description="Helical" evidence="6">
    <location>
        <begin position="105"/>
        <end position="127"/>
    </location>
</feature>
<comment type="caution">
    <text evidence="7">The sequence shown here is derived from an EMBL/GenBank/DDBJ whole genome shotgun (WGS) entry which is preliminary data.</text>
</comment>
<reference evidence="7 8" key="1">
    <citation type="submission" date="2017-12" db="EMBL/GenBank/DDBJ databases">
        <title>Taxonomic description and draft genome of Pradoshia cofamensis Gen. nov., sp. nov., a thermotolerant bacillale isolated from anterior gut of earthworm Eisenia fetida.</title>
        <authorList>
            <person name="Saha T."/>
            <person name="Chakraborty R."/>
        </authorList>
    </citation>
    <scope>NUCLEOTIDE SEQUENCE [LARGE SCALE GENOMIC DNA]</scope>
    <source>
        <strain evidence="7 8">EAG3</strain>
    </source>
</reference>
<keyword evidence="5 6" id="KW-0472">Membrane</keyword>
<evidence type="ECO:0000256" key="2">
    <source>
        <dbReference type="ARBA" id="ARBA00022475"/>
    </source>
</evidence>
<comment type="subcellular location">
    <subcellularLocation>
        <location evidence="1">Cell membrane</location>
        <topology evidence="1">Multi-pass membrane protein</topology>
    </subcellularLocation>
</comment>
<feature type="transmembrane region" description="Helical" evidence="6">
    <location>
        <begin position="74"/>
        <end position="93"/>
    </location>
</feature>
<name>A0A2S7MYU4_9BACI</name>
<feature type="transmembrane region" description="Helical" evidence="6">
    <location>
        <begin position="248"/>
        <end position="270"/>
    </location>
</feature>
<keyword evidence="4 6" id="KW-1133">Transmembrane helix</keyword>
<evidence type="ECO:0000256" key="5">
    <source>
        <dbReference type="ARBA" id="ARBA00023136"/>
    </source>
</evidence>
<keyword evidence="8" id="KW-1185">Reference proteome</keyword>
<proteinExistence type="predicted"/>
<feature type="transmembrane region" description="Helical" evidence="6">
    <location>
        <begin position="178"/>
        <end position="196"/>
    </location>
</feature>
<organism evidence="7 8">
    <name type="scientific">Pradoshia eiseniae</name>
    <dbReference type="NCBI Taxonomy" id="2064768"/>
    <lineage>
        <taxon>Bacteria</taxon>
        <taxon>Bacillati</taxon>
        <taxon>Bacillota</taxon>
        <taxon>Bacilli</taxon>
        <taxon>Bacillales</taxon>
        <taxon>Bacillaceae</taxon>
        <taxon>Pradoshia</taxon>
    </lineage>
</organism>
<dbReference type="OrthoDB" id="128422at2"/>
<dbReference type="GO" id="GO:0005886">
    <property type="term" value="C:plasma membrane"/>
    <property type="evidence" value="ECO:0007669"/>
    <property type="project" value="UniProtKB-SubCell"/>
</dbReference>
<evidence type="ECO:0000256" key="1">
    <source>
        <dbReference type="ARBA" id="ARBA00004651"/>
    </source>
</evidence>
<dbReference type="EMBL" id="PKOZ01000006">
    <property type="protein sequence ID" value="PQD94939.1"/>
    <property type="molecule type" value="Genomic_DNA"/>
</dbReference>
<dbReference type="RefSeq" id="WP_104849645.1">
    <property type="nucleotide sequence ID" value="NZ_PKOZ01000006.1"/>
</dbReference>
<keyword evidence="2" id="KW-1003">Cell membrane</keyword>
<feature type="transmembrane region" description="Helical" evidence="6">
    <location>
        <begin position="139"/>
        <end position="158"/>
    </location>
</feature>
<gene>
    <name evidence="7" type="primary">ctaG</name>
    <name evidence="7" type="ORF">CYL18_11425</name>
</gene>
<dbReference type="Pfam" id="PF09678">
    <property type="entry name" value="Caa3_CtaG"/>
    <property type="match status" value="1"/>
</dbReference>
<dbReference type="NCBIfam" id="TIGR02737">
    <property type="entry name" value="caa3_CtaG"/>
    <property type="match status" value="1"/>
</dbReference>
<dbReference type="Proteomes" id="UP000239663">
    <property type="component" value="Unassembled WGS sequence"/>
</dbReference>
<dbReference type="InterPro" id="IPR014108">
    <property type="entry name" value="Caa3-assmbl_CtaG"/>
</dbReference>
<sequence>MNIQMFGFEALWSPYLLVSTLVVILAYFYVTYFRARENFNKKEGLYFTGAMILFYITKGSPVDLLGHLSFSVHMVQMAVLFLVIPPLLLLGIPEWIYRKFVFKKWFSVISNPLFTLIFFNGVFSFYHVPSIFDVVKVNMVLHTLFTGILFVSSLFMWWHLVNRVEGSVQLSGLKKIGYIFANGILITPACALIIFAKAPMYATYSDPAIWAEALKLCVPAGTLAGLNLSGPEMFISMPVLEDQQTGGVIMKIIQEIVYGIFLATTFFAWFRDDSKKADDATEKYLEANPHLR</sequence>
<evidence type="ECO:0000313" key="7">
    <source>
        <dbReference type="EMBL" id="PQD94939.1"/>
    </source>
</evidence>
<feature type="transmembrane region" description="Helical" evidence="6">
    <location>
        <begin position="44"/>
        <end position="62"/>
    </location>
</feature>
<evidence type="ECO:0000256" key="6">
    <source>
        <dbReference type="SAM" id="Phobius"/>
    </source>
</evidence>
<feature type="transmembrane region" description="Helical" evidence="6">
    <location>
        <begin position="12"/>
        <end position="32"/>
    </location>
</feature>
<protein>
    <submittedName>
        <fullName evidence="7">Cytochrome c oxidase assembly factor CtaG</fullName>
    </submittedName>
</protein>
<accession>A0A2S7MYU4</accession>